<gene>
    <name evidence="1" type="ORF">ACFQIC_07040</name>
</gene>
<organism evidence="1 2">
    <name type="scientific">Halobacillus seohaensis</name>
    <dbReference type="NCBI Taxonomy" id="447421"/>
    <lineage>
        <taxon>Bacteria</taxon>
        <taxon>Bacillati</taxon>
        <taxon>Bacillota</taxon>
        <taxon>Bacilli</taxon>
        <taxon>Bacillales</taxon>
        <taxon>Bacillaceae</taxon>
        <taxon>Halobacillus</taxon>
    </lineage>
</organism>
<evidence type="ECO:0000313" key="2">
    <source>
        <dbReference type="Proteomes" id="UP001596410"/>
    </source>
</evidence>
<dbReference type="Proteomes" id="UP001596410">
    <property type="component" value="Unassembled WGS sequence"/>
</dbReference>
<dbReference type="InterPro" id="IPR021078">
    <property type="entry name" value="Membrane-integrating_Mistic"/>
</dbReference>
<comment type="caution">
    <text evidence="1">The sequence shown here is derived from an EMBL/GenBank/DDBJ whole genome shotgun (WGS) entry which is preliminary data.</text>
</comment>
<dbReference type="Pfam" id="PF11458">
    <property type="entry name" value="Mistic"/>
    <property type="match status" value="1"/>
</dbReference>
<keyword evidence="2" id="KW-1185">Reference proteome</keyword>
<reference evidence="2" key="1">
    <citation type="journal article" date="2019" name="Int. J. Syst. Evol. Microbiol.">
        <title>The Global Catalogue of Microorganisms (GCM) 10K type strain sequencing project: providing services to taxonomists for standard genome sequencing and annotation.</title>
        <authorList>
            <consortium name="The Broad Institute Genomics Platform"/>
            <consortium name="The Broad Institute Genome Sequencing Center for Infectious Disease"/>
            <person name="Wu L."/>
            <person name="Ma J."/>
        </authorList>
    </citation>
    <scope>NUCLEOTIDE SEQUENCE [LARGE SCALE GENOMIC DNA]</scope>
    <source>
        <strain evidence="2">CGMCC 4.1621</strain>
    </source>
</reference>
<accession>A0ABW2EJP5</accession>
<proteinExistence type="predicted"/>
<sequence>MKANEQDHNKYSAAIDNIQEGNNVMIELFNDLEDEIPLIRFGEDVRENIEKAKIKFGDHVVDGKINTVVSEMLSWLDLDDVELDEEDETETVEDNNE</sequence>
<evidence type="ECO:0000313" key="1">
    <source>
        <dbReference type="EMBL" id="MFC7061613.1"/>
    </source>
</evidence>
<dbReference type="RefSeq" id="WP_204707247.1">
    <property type="nucleotide sequence ID" value="NZ_JBHSZV010000014.1"/>
</dbReference>
<dbReference type="EMBL" id="JBHSZV010000014">
    <property type="protein sequence ID" value="MFC7061613.1"/>
    <property type="molecule type" value="Genomic_DNA"/>
</dbReference>
<name>A0ABW2EJP5_9BACI</name>
<dbReference type="InterPro" id="IPR038193">
    <property type="entry name" value="Mistic_sf"/>
</dbReference>
<protein>
    <submittedName>
        <fullName evidence="1">Uncharacterized protein</fullName>
    </submittedName>
</protein>
<dbReference type="Gene3D" id="1.10.220.90">
    <property type="entry name" value="Mistic"/>
    <property type="match status" value="1"/>
</dbReference>